<dbReference type="AlphaFoldDB" id="M0GUT6"/>
<reference evidence="2 3" key="1">
    <citation type="journal article" date="2014" name="PLoS Genet.">
        <title>Phylogenetically driven sequencing of extremely halophilic archaea reveals strategies for static and dynamic osmo-response.</title>
        <authorList>
            <person name="Becker E.A."/>
            <person name="Seitzer P.M."/>
            <person name="Tritt A."/>
            <person name="Larsen D."/>
            <person name="Krusor M."/>
            <person name="Yao A.I."/>
            <person name="Wu D."/>
            <person name="Madern D."/>
            <person name="Eisen J.A."/>
            <person name="Darling A.E."/>
            <person name="Facciotti M.T."/>
        </authorList>
    </citation>
    <scope>NUCLEOTIDE SEQUENCE [LARGE SCALE GENOMIC DNA]</scope>
    <source>
        <strain evidence="3">DSM 14919 / CCM 7023 / CIP 107410 / JCM 9276 / NCIMB 13854 / Aa 2.2</strain>
    </source>
</reference>
<protein>
    <submittedName>
        <fullName evidence="2">Type I phosphodiesterase/nucleotide pyrophosphatase</fullName>
    </submittedName>
</protein>
<gene>
    <name evidence="2" type="ORF">C456_06692</name>
</gene>
<accession>M0GUT6</accession>
<dbReference type="InterPro" id="IPR002591">
    <property type="entry name" value="Phosphodiest/P_Trfase"/>
</dbReference>
<evidence type="ECO:0000256" key="1">
    <source>
        <dbReference type="SAM" id="MobiDB-lite"/>
    </source>
</evidence>
<dbReference type="Proteomes" id="UP000011535">
    <property type="component" value="Unassembled WGS sequence"/>
</dbReference>
<dbReference type="SUPFAM" id="SSF53649">
    <property type="entry name" value="Alkaline phosphatase-like"/>
    <property type="match status" value="1"/>
</dbReference>
<dbReference type="PATRIC" id="fig|1230452.3.peg.1284"/>
<dbReference type="InterPro" id="IPR017850">
    <property type="entry name" value="Alkaline_phosphatase_core_sf"/>
</dbReference>
<feature type="compositionally biased region" description="Basic and acidic residues" evidence="1">
    <location>
        <begin position="511"/>
        <end position="527"/>
    </location>
</feature>
<feature type="region of interest" description="Disordered" evidence="1">
    <location>
        <begin position="511"/>
        <end position="545"/>
    </location>
</feature>
<dbReference type="PANTHER" id="PTHR10151">
    <property type="entry name" value="ECTONUCLEOTIDE PYROPHOSPHATASE/PHOSPHODIESTERASE"/>
    <property type="match status" value="1"/>
</dbReference>
<evidence type="ECO:0000313" key="3">
    <source>
        <dbReference type="Proteomes" id="UP000011535"/>
    </source>
</evidence>
<sequence>MDTLVIGLDGGEWDVIDPMIEAGELPNLAKLKEDGVSGPLESITPPVSPPAWNSINTGTNPGKHGIFDFSTFDEDYNRRSINSSDRRATPFWKVLNDHGVSTGLFKVPFVYPPSEVDGFVVSGFPTPNSVDDFAKPDSVAERVGPVENLFEDWSLQQSGDYEAFKENLIEVAERQTDLFIELIREYETDFSMTVYDGSDRVQHFFWKYFDESHPRYEPDSPLVGAIEEYYATVDRGIGRLLEEADEDCDVIVLSDHGFGPLSHDIYIDEWLEQEGILSRRSEDSASRITDEVLATALKMGWDGLKKANLDGAVESMLPETWFQFGSDLQNESHRDTVWVETKAFFTTLSGQAIYLNLEDRFSQATVPPEEYDEVIEEIQESLCSIRHPDTGEQLVEEVIRSDEVFSGWVVDSAPDLIVQTVSDCTMKGGRSDSLIQPSAQNAHDRSGDHRTDGIFIADGPSLAEGEITDASVLDIAPTLLYLQDTKVPSAMDGKALLDIFTISVASKRDVRETEKYGQAKGDGRQWNEDEEAELEKRLSDMGYLS</sequence>
<dbReference type="EMBL" id="AOLH01000010">
    <property type="protein sequence ID" value="ELZ75338.1"/>
    <property type="molecule type" value="Genomic_DNA"/>
</dbReference>
<dbReference type="PANTHER" id="PTHR10151:SF120">
    <property type="entry name" value="BIS(5'-ADENOSYL)-TRIPHOSPHATASE"/>
    <property type="match status" value="1"/>
</dbReference>
<name>M0GUT6_HALL2</name>
<evidence type="ECO:0000313" key="2">
    <source>
        <dbReference type="EMBL" id="ELZ75338.1"/>
    </source>
</evidence>
<comment type="caution">
    <text evidence="2">The sequence shown here is derived from an EMBL/GenBank/DDBJ whole genome shotgun (WGS) entry which is preliminary data.</text>
</comment>
<proteinExistence type="predicted"/>
<dbReference type="Gene3D" id="3.40.720.10">
    <property type="entry name" value="Alkaline Phosphatase, subunit A"/>
    <property type="match status" value="2"/>
</dbReference>
<dbReference type="Pfam" id="PF01663">
    <property type="entry name" value="Phosphodiest"/>
    <property type="match status" value="1"/>
</dbReference>
<dbReference type="GO" id="GO:0016787">
    <property type="term" value="F:hydrolase activity"/>
    <property type="evidence" value="ECO:0007669"/>
    <property type="project" value="UniProtKB-ARBA"/>
</dbReference>
<organism evidence="2 3">
    <name type="scientific">Haloferax lucentense (strain DSM 14919 / JCM 9276 / NCIMB 13854 / Aa 2.2)</name>
    <name type="common">Haloferax alicantei</name>
    <dbReference type="NCBI Taxonomy" id="1230452"/>
    <lineage>
        <taxon>Archaea</taxon>
        <taxon>Methanobacteriati</taxon>
        <taxon>Methanobacteriota</taxon>
        <taxon>Stenosarchaea group</taxon>
        <taxon>Halobacteria</taxon>
        <taxon>Halobacteriales</taxon>
        <taxon>Haloferacaceae</taxon>
        <taxon>Haloferax</taxon>
    </lineage>
</organism>
<dbReference type="RefSeq" id="WP_004062825.1">
    <property type="nucleotide sequence ID" value="NZ_AOLH01000010.1"/>
</dbReference>
<feature type="region of interest" description="Disordered" evidence="1">
    <location>
        <begin position="429"/>
        <end position="450"/>
    </location>
</feature>